<dbReference type="InterPro" id="IPR035201">
    <property type="entry name" value="Cdc24_OB1"/>
</dbReference>
<gene>
    <name evidence="2" type="ORF">KFK09_011417</name>
</gene>
<accession>A0A8T3BI70</accession>
<reference evidence="2" key="1">
    <citation type="journal article" date="2022" name="Front. Genet.">
        <title>Chromosome-Scale Assembly of the Dendrobium nobile Genome Provides Insights Into the Molecular Mechanism of the Biosynthesis of the Medicinal Active Ingredient of Dendrobium.</title>
        <authorList>
            <person name="Xu Q."/>
            <person name="Niu S.-C."/>
            <person name="Li K.-L."/>
            <person name="Zheng P.-J."/>
            <person name="Zhang X.-J."/>
            <person name="Jia Y."/>
            <person name="Liu Y."/>
            <person name="Niu Y.-X."/>
            <person name="Yu L.-H."/>
            <person name="Chen D.-F."/>
            <person name="Zhang G.-Q."/>
        </authorList>
    </citation>
    <scope>NUCLEOTIDE SEQUENCE</scope>
    <source>
        <tissue evidence="2">Leaf</tissue>
    </source>
</reference>
<protein>
    <recommendedName>
        <fullName evidence="1">Cell division control protein 24 OB domain-containing protein</fullName>
    </recommendedName>
</protein>
<dbReference type="PANTHER" id="PTHR36033:SF1">
    <property type="entry name" value="NUCLEIC ACID-BINDING PROTEINS SUPERFAMILY"/>
    <property type="match status" value="1"/>
</dbReference>
<dbReference type="OrthoDB" id="10265890at2759"/>
<keyword evidence="3" id="KW-1185">Reference proteome</keyword>
<evidence type="ECO:0000313" key="2">
    <source>
        <dbReference type="EMBL" id="KAI0510808.1"/>
    </source>
</evidence>
<proteinExistence type="predicted"/>
<feature type="domain" description="Cell division control protein 24 OB" evidence="1">
    <location>
        <begin position="33"/>
        <end position="150"/>
    </location>
</feature>
<evidence type="ECO:0000259" key="1">
    <source>
        <dbReference type="Pfam" id="PF17246"/>
    </source>
</evidence>
<dbReference type="AlphaFoldDB" id="A0A8T3BI70"/>
<dbReference type="EMBL" id="JAGYWB010000009">
    <property type="protein sequence ID" value="KAI0510808.1"/>
    <property type="molecule type" value="Genomic_DNA"/>
</dbReference>
<dbReference type="Proteomes" id="UP000829196">
    <property type="component" value="Unassembled WGS sequence"/>
</dbReference>
<comment type="caution">
    <text evidence="2">The sequence shown here is derived from an EMBL/GenBank/DDBJ whole genome shotgun (WGS) entry which is preliminary data.</text>
</comment>
<organism evidence="2 3">
    <name type="scientific">Dendrobium nobile</name>
    <name type="common">Orchid</name>
    <dbReference type="NCBI Taxonomy" id="94219"/>
    <lineage>
        <taxon>Eukaryota</taxon>
        <taxon>Viridiplantae</taxon>
        <taxon>Streptophyta</taxon>
        <taxon>Embryophyta</taxon>
        <taxon>Tracheophyta</taxon>
        <taxon>Spermatophyta</taxon>
        <taxon>Magnoliopsida</taxon>
        <taxon>Liliopsida</taxon>
        <taxon>Asparagales</taxon>
        <taxon>Orchidaceae</taxon>
        <taxon>Epidendroideae</taxon>
        <taxon>Malaxideae</taxon>
        <taxon>Dendrobiinae</taxon>
        <taxon>Dendrobium</taxon>
    </lineage>
</organism>
<name>A0A8T3BI70_DENNO</name>
<dbReference type="PANTHER" id="PTHR36033">
    <property type="entry name" value="NUCLEIC ACID-BINDING PROTEINS SUPERFAMILY"/>
    <property type="match status" value="1"/>
</dbReference>
<sequence length="192" mass="21697">MTLLSLMESSSDIWPPLQPHAGSGATVEEEDAFLGFVTYARSMLFPDECAEDFHGPSWSWLVSRIFKTCIAYPSGVTSGILLSDLFQAWCEQRRFLTSKKNMEWMIPLKRRRRRRRLPNTVTIDSIFEKNFLSPTSCLEAVVLRSFLLPEEVMVACSFQVIIGGGYDDVGCVEGDMLEVDTTEGKLLQLRDA</sequence>
<dbReference type="Pfam" id="PF17246">
    <property type="entry name" value="CDC24_OB1"/>
    <property type="match status" value="1"/>
</dbReference>
<evidence type="ECO:0000313" key="3">
    <source>
        <dbReference type="Proteomes" id="UP000829196"/>
    </source>
</evidence>